<reference evidence="1" key="1">
    <citation type="submission" date="2020-07" db="EMBL/GenBank/DDBJ databases">
        <title>Huge and variable diversity of episymbiotic CPR bacteria and DPANN archaea in groundwater ecosystems.</title>
        <authorList>
            <person name="He C.Y."/>
            <person name="Keren R."/>
            <person name="Whittaker M."/>
            <person name="Farag I.F."/>
            <person name="Doudna J."/>
            <person name="Cate J.H.D."/>
            <person name="Banfield J.F."/>
        </authorList>
    </citation>
    <scope>NUCLEOTIDE SEQUENCE</scope>
    <source>
        <strain evidence="1">NC_groundwater_1860_Pr3_B-0.1um_51_7</strain>
    </source>
</reference>
<evidence type="ECO:0008006" key="3">
    <source>
        <dbReference type="Google" id="ProtNLM"/>
    </source>
</evidence>
<name>A0A9D6ULQ8_UNCSA</name>
<dbReference type="AlphaFoldDB" id="A0A9D6ULQ8"/>
<evidence type="ECO:0000313" key="2">
    <source>
        <dbReference type="Proteomes" id="UP000808761"/>
    </source>
</evidence>
<dbReference type="InterPro" id="IPR038619">
    <property type="entry name" value="MraZ_sf"/>
</dbReference>
<gene>
    <name evidence="1" type="ORF">HZB08_00535</name>
</gene>
<accession>A0A9D6ULQ8</accession>
<evidence type="ECO:0000313" key="1">
    <source>
        <dbReference type="EMBL" id="MBI5078494.1"/>
    </source>
</evidence>
<protein>
    <recommendedName>
        <fullName evidence="3">Transcriptional regulator MraZ</fullName>
    </recommendedName>
</protein>
<dbReference type="SUPFAM" id="SSF89447">
    <property type="entry name" value="AbrB/MazE/MraZ-like"/>
    <property type="match status" value="1"/>
</dbReference>
<dbReference type="InterPro" id="IPR037914">
    <property type="entry name" value="SpoVT-AbrB_sf"/>
</dbReference>
<comment type="caution">
    <text evidence="1">The sequence shown here is derived from an EMBL/GenBank/DDBJ whole genome shotgun (WGS) entry which is preliminary data.</text>
</comment>
<dbReference type="Proteomes" id="UP000808761">
    <property type="component" value="Unassembled WGS sequence"/>
</dbReference>
<organism evidence="1 2">
    <name type="scientific">Candidatus Saganbacteria bacterium</name>
    <dbReference type="NCBI Taxonomy" id="2575572"/>
    <lineage>
        <taxon>Bacteria</taxon>
        <taxon>Bacillati</taxon>
        <taxon>Saganbacteria</taxon>
    </lineage>
</organism>
<sequence>MAIYPENAWKNLIARKARGTKQKLFSLTFETELKQQEKLSIPDAIMRKVGPFLRNREMVVTSCRDHVEVWGKKQWDQSLEDINRILASEGMPHLFNLFI</sequence>
<dbReference type="EMBL" id="JACRKR010000026">
    <property type="protein sequence ID" value="MBI5078494.1"/>
    <property type="molecule type" value="Genomic_DNA"/>
</dbReference>
<dbReference type="Gene3D" id="3.40.1550.20">
    <property type="entry name" value="Transcriptional regulator MraZ domain"/>
    <property type="match status" value="1"/>
</dbReference>
<proteinExistence type="predicted"/>